<dbReference type="EC" id="3.4.21.26" evidence="3"/>
<dbReference type="InterPro" id="IPR023302">
    <property type="entry name" value="Pept_S9A_N"/>
</dbReference>
<evidence type="ECO:0000256" key="1">
    <source>
        <dbReference type="ARBA" id="ARBA00001070"/>
    </source>
</evidence>
<dbReference type="GO" id="GO:0005829">
    <property type="term" value="C:cytosol"/>
    <property type="evidence" value="ECO:0007669"/>
    <property type="project" value="TreeGrafter"/>
</dbReference>
<dbReference type="Proteomes" id="UP000239522">
    <property type="component" value="Unassembled WGS sequence"/>
</dbReference>
<reference evidence="9 10" key="1">
    <citation type="submission" date="2016-11" db="EMBL/GenBank/DDBJ databases">
        <title>Trade-off between light-utilization and light-protection in marine flavobacteria.</title>
        <authorList>
            <person name="Kumagai Y."/>
        </authorList>
    </citation>
    <scope>NUCLEOTIDE SEQUENCE [LARGE SCALE GENOMIC DNA]</scope>
    <source>
        <strain evidence="9 10">ATCC 700397</strain>
    </source>
</reference>
<accession>A0A2S7KW25</accession>
<comment type="catalytic activity">
    <reaction evidence="1">
        <text>Hydrolysis of Pro-|-Xaa &gt;&gt; Ala-|-Xaa in oligopeptides.</text>
        <dbReference type="EC" id="3.4.21.26"/>
    </reaction>
</comment>
<feature type="domain" description="Peptidase S9 prolyl oligopeptidase catalytic" evidence="7">
    <location>
        <begin position="482"/>
        <end position="698"/>
    </location>
</feature>
<dbReference type="Pfam" id="PF00326">
    <property type="entry name" value="Peptidase_S9"/>
    <property type="match status" value="1"/>
</dbReference>
<evidence type="ECO:0000259" key="7">
    <source>
        <dbReference type="Pfam" id="PF00326"/>
    </source>
</evidence>
<dbReference type="SUPFAM" id="SSF50993">
    <property type="entry name" value="Peptidase/esterase 'gauge' domain"/>
    <property type="match status" value="1"/>
</dbReference>
<evidence type="ECO:0000256" key="3">
    <source>
        <dbReference type="ARBA" id="ARBA00011897"/>
    </source>
</evidence>
<evidence type="ECO:0000259" key="8">
    <source>
        <dbReference type="Pfam" id="PF02897"/>
    </source>
</evidence>
<dbReference type="InterPro" id="IPR002471">
    <property type="entry name" value="Pept_S9_AS"/>
</dbReference>
<dbReference type="AlphaFoldDB" id="A0A2S7KW25"/>
<protein>
    <recommendedName>
        <fullName evidence="3">prolyl oligopeptidase</fullName>
        <ecNumber evidence="3">3.4.21.26</ecNumber>
    </recommendedName>
</protein>
<dbReference type="GO" id="GO:0006508">
    <property type="term" value="P:proteolysis"/>
    <property type="evidence" value="ECO:0007669"/>
    <property type="project" value="UniProtKB-KW"/>
</dbReference>
<dbReference type="OrthoDB" id="9801421at2"/>
<dbReference type="PRINTS" id="PR00862">
    <property type="entry name" value="PROLIGOPTASE"/>
</dbReference>
<sequence length="700" mass="80217">MMYKKLLLFVFLIWSFVITGQVNYPLTKKEPIVNTYHSIEITNNYQWLEHTENSEVVDWVSAQNKVALKYLNKLANTNGAKANMKSFIWSEMEYNNFIENKKNQEYYYKLMYPGRNSQASIYYKKGNKSSYQQLITPNAISKKDRIIFTNLNPSYGDHFLAYQYNRNGSDWKEIKIVGIKKRHFFKEVLTEVVAPQINWYGQGFFYVKNKYNTEKVSRSFPVLKYHKLGTEQTEDASIFNVDTKDEYLSLYGVGKQSLFILKKSDNSKNNYSYYYLRPQLDLKQFTSIFKDINYDIDVHYFKNDTVFASTKINNKKYVINFPLNEPEKWALLTPSYKGAIFTNAVFADNKIVSSFQLENSSLLTVTDLKGFVLGEVVTPEGLAVSGLYYDEEKKELTFKLSSYTIPSVTCKLDLTTYKFTYLGQKAVAFDSSKYKFMRTTFASHDGVQVPVFIVYKDSLPKNGSTPFLLNTYGGYGVIAQPSFNPGVISFIENGGAFAYVHVRGGGEFGYDWWQEGRNLKKRNGILDFTKAADFLITEGYTRPKKIGIIGSSHGGLITAGAMIERPDLFGAAVINVGVLDVLRFEKTEAGAHYTNTSEFGTVKNEVEFKNMLSYSPLHNLKESINYPSTLIITGTNDSRVPPNHSYKFAAKLQNGLQQTNPILLWTQENEGHYGASQYNSYIEELTFVYTFLSRELHKTE</sequence>
<keyword evidence="5" id="KW-0378">Hydrolase</keyword>
<dbReference type="Pfam" id="PF02897">
    <property type="entry name" value="Peptidase_S9_N"/>
    <property type="match status" value="1"/>
</dbReference>
<evidence type="ECO:0000256" key="4">
    <source>
        <dbReference type="ARBA" id="ARBA00022670"/>
    </source>
</evidence>
<dbReference type="InterPro" id="IPR029058">
    <property type="entry name" value="AB_hydrolase_fold"/>
</dbReference>
<keyword evidence="6" id="KW-0720">Serine protease</keyword>
<dbReference type="PROSITE" id="PS00708">
    <property type="entry name" value="PRO_ENDOPEP_SER"/>
    <property type="match status" value="1"/>
</dbReference>
<dbReference type="InterPro" id="IPR051167">
    <property type="entry name" value="Prolyl_oligopep/macrocyclase"/>
</dbReference>
<dbReference type="RefSeq" id="WP_104808963.1">
    <property type="nucleotide sequence ID" value="NZ_MQUA01000013.1"/>
</dbReference>
<gene>
    <name evidence="9" type="ORF">BST83_05765</name>
</gene>
<evidence type="ECO:0000256" key="5">
    <source>
        <dbReference type="ARBA" id="ARBA00022801"/>
    </source>
</evidence>
<comment type="similarity">
    <text evidence="2">Belongs to the peptidase S9A family.</text>
</comment>
<organism evidence="9 10">
    <name type="scientific">Polaribacter filamentus</name>
    <dbReference type="NCBI Taxonomy" id="53483"/>
    <lineage>
        <taxon>Bacteria</taxon>
        <taxon>Pseudomonadati</taxon>
        <taxon>Bacteroidota</taxon>
        <taxon>Flavobacteriia</taxon>
        <taxon>Flavobacteriales</taxon>
        <taxon>Flavobacteriaceae</taxon>
    </lineage>
</organism>
<dbReference type="GO" id="GO:0004252">
    <property type="term" value="F:serine-type endopeptidase activity"/>
    <property type="evidence" value="ECO:0007669"/>
    <property type="project" value="UniProtKB-EC"/>
</dbReference>
<dbReference type="InterPro" id="IPR001375">
    <property type="entry name" value="Peptidase_S9_cat"/>
</dbReference>
<feature type="domain" description="Peptidase S9A N-terminal" evidence="8">
    <location>
        <begin position="25"/>
        <end position="420"/>
    </location>
</feature>
<dbReference type="InterPro" id="IPR002470">
    <property type="entry name" value="Peptidase_S9A"/>
</dbReference>
<keyword evidence="10" id="KW-1185">Reference proteome</keyword>
<evidence type="ECO:0000313" key="10">
    <source>
        <dbReference type="Proteomes" id="UP000239522"/>
    </source>
</evidence>
<dbReference type="GO" id="GO:0070012">
    <property type="term" value="F:oligopeptidase activity"/>
    <property type="evidence" value="ECO:0007669"/>
    <property type="project" value="TreeGrafter"/>
</dbReference>
<dbReference type="Gene3D" id="3.40.50.1820">
    <property type="entry name" value="alpha/beta hydrolase"/>
    <property type="match status" value="1"/>
</dbReference>
<evidence type="ECO:0000313" key="9">
    <source>
        <dbReference type="EMBL" id="PQB06713.1"/>
    </source>
</evidence>
<evidence type="ECO:0000256" key="6">
    <source>
        <dbReference type="ARBA" id="ARBA00022825"/>
    </source>
</evidence>
<proteinExistence type="inferred from homology"/>
<dbReference type="Gene3D" id="2.130.10.120">
    <property type="entry name" value="Prolyl oligopeptidase, N-terminal domain"/>
    <property type="match status" value="1"/>
</dbReference>
<keyword evidence="4" id="KW-0645">Protease</keyword>
<dbReference type="PANTHER" id="PTHR42881:SF2">
    <property type="entry name" value="PROLYL ENDOPEPTIDASE"/>
    <property type="match status" value="1"/>
</dbReference>
<name>A0A2S7KW25_9FLAO</name>
<dbReference type="EMBL" id="MQUA01000013">
    <property type="protein sequence ID" value="PQB06713.1"/>
    <property type="molecule type" value="Genomic_DNA"/>
</dbReference>
<dbReference type="SUPFAM" id="SSF53474">
    <property type="entry name" value="alpha/beta-Hydrolases"/>
    <property type="match status" value="1"/>
</dbReference>
<evidence type="ECO:0000256" key="2">
    <source>
        <dbReference type="ARBA" id="ARBA00005228"/>
    </source>
</evidence>
<comment type="caution">
    <text evidence="9">The sequence shown here is derived from an EMBL/GenBank/DDBJ whole genome shotgun (WGS) entry which is preliminary data.</text>
</comment>
<dbReference type="PANTHER" id="PTHR42881">
    <property type="entry name" value="PROLYL ENDOPEPTIDASE"/>
    <property type="match status" value="1"/>
</dbReference>